<dbReference type="CDD" id="cd02440">
    <property type="entry name" value="AdoMet_MTases"/>
    <property type="match status" value="1"/>
</dbReference>
<dbReference type="EMBL" id="AYXG01000074">
    <property type="protein sequence ID" value="EWC62653.1"/>
    <property type="molecule type" value="Genomic_DNA"/>
</dbReference>
<dbReference type="InterPro" id="IPR029063">
    <property type="entry name" value="SAM-dependent_MTases_sf"/>
</dbReference>
<dbReference type="SUPFAM" id="SSF53790">
    <property type="entry name" value="Tetrapyrrole methylase"/>
    <property type="match status" value="1"/>
</dbReference>
<dbReference type="CDD" id="cd11644">
    <property type="entry name" value="Precorrin-6Y-MT"/>
    <property type="match status" value="1"/>
</dbReference>
<reference evidence="7 8" key="1">
    <citation type="journal article" date="2014" name="Genome Announc.">
        <title>Draft Genome Sequence of the Antitrypanosomally Active Sponge-Associated Bacterium Actinokineospora sp. Strain EG49.</title>
        <authorList>
            <person name="Harjes J."/>
            <person name="Ryu T."/>
            <person name="Abdelmohsen U.R."/>
            <person name="Moitinho-Silva L."/>
            <person name="Horn H."/>
            <person name="Ravasi T."/>
            <person name="Hentschel U."/>
        </authorList>
    </citation>
    <scope>NUCLEOTIDE SEQUENCE [LARGE SCALE GENOMIC DNA]</scope>
    <source>
        <strain evidence="7 8">EG49</strain>
    </source>
</reference>
<dbReference type="GO" id="GO:0032259">
    <property type="term" value="P:methylation"/>
    <property type="evidence" value="ECO:0007669"/>
    <property type="project" value="UniProtKB-KW"/>
</dbReference>
<keyword evidence="5" id="KW-0949">S-adenosyl-L-methionine</keyword>
<organism evidence="7 8">
    <name type="scientific">Actinokineospora spheciospongiae</name>
    <dbReference type="NCBI Taxonomy" id="909613"/>
    <lineage>
        <taxon>Bacteria</taxon>
        <taxon>Bacillati</taxon>
        <taxon>Actinomycetota</taxon>
        <taxon>Actinomycetes</taxon>
        <taxon>Pseudonocardiales</taxon>
        <taxon>Pseudonocardiaceae</taxon>
        <taxon>Actinokineospora</taxon>
    </lineage>
</organism>
<dbReference type="InterPro" id="IPR012818">
    <property type="entry name" value="CbiE"/>
</dbReference>
<keyword evidence="8" id="KW-1185">Reference proteome</keyword>
<evidence type="ECO:0000256" key="3">
    <source>
        <dbReference type="ARBA" id="ARBA00022603"/>
    </source>
</evidence>
<name>W7IQJ0_9PSEU</name>
<feature type="domain" description="Tetrapyrrole methylase" evidence="6">
    <location>
        <begin position="15"/>
        <end position="176"/>
    </location>
</feature>
<comment type="pathway">
    <text evidence="1">Cofactor biosynthesis; adenosylcobalamin biosynthesis.</text>
</comment>
<evidence type="ECO:0000313" key="7">
    <source>
        <dbReference type="EMBL" id="EWC62653.1"/>
    </source>
</evidence>
<dbReference type="PANTHER" id="PTHR43182">
    <property type="entry name" value="COBALT-PRECORRIN-6B C(15)-METHYLTRANSFERASE (DECARBOXYLATING)"/>
    <property type="match status" value="1"/>
</dbReference>
<evidence type="ECO:0000313" key="8">
    <source>
        <dbReference type="Proteomes" id="UP000019277"/>
    </source>
</evidence>
<dbReference type="Gene3D" id="3.30.950.10">
    <property type="entry name" value="Methyltransferase, Cobalt-precorrin-4 Transmethylase, Domain 2"/>
    <property type="match status" value="1"/>
</dbReference>
<keyword evidence="2" id="KW-0169">Cobalamin biosynthesis</keyword>
<protein>
    <submittedName>
        <fullName evidence="7">Cobalt-precorrin-6y C5-methyltransferase</fullName>
        <ecNumber evidence="7">2.1.1.-</ecNumber>
    </submittedName>
</protein>
<dbReference type="GO" id="GO:0009236">
    <property type="term" value="P:cobalamin biosynthetic process"/>
    <property type="evidence" value="ECO:0007669"/>
    <property type="project" value="UniProtKB-UniPathway"/>
</dbReference>
<dbReference type="Pfam" id="PF00590">
    <property type="entry name" value="TP_methylase"/>
    <property type="match status" value="1"/>
</dbReference>
<evidence type="ECO:0000256" key="4">
    <source>
        <dbReference type="ARBA" id="ARBA00022679"/>
    </source>
</evidence>
<dbReference type="Gene3D" id="3.40.50.150">
    <property type="entry name" value="Vaccinia Virus protein VP39"/>
    <property type="match status" value="1"/>
</dbReference>
<dbReference type="EC" id="2.1.1.-" evidence="7"/>
<dbReference type="eggNOG" id="COG2241">
    <property type="taxonomic scope" value="Bacteria"/>
</dbReference>
<evidence type="ECO:0000256" key="5">
    <source>
        <dbReference type="ARBA" id="ARBA00022691"/>
    </source>
</evidence>
<dbReference type="InterPro" id="IPR050714">
    <property type="entry name" value="Cobalamin_biosynth_MTase"/>
</dbReference>
<proteinExistence type="predicted"/>
<comment type="caution">
    <text evidence="7">The sequence shown here is derived from an EMBL/GenBank/DDBJ whole genome shotgun (WGS) entry which is preliminary data.</text>
</comment>
<evidence type="ECO:0000256" key="2">
    <source>
        <dbReference type="ARBA" id="ARBA00022573"/>
    </source>
</evidence>
<dbReference type="RefSeq" id="WP_035280873.1">
    <property type="nucleotide sequence ID" value="NZ_AYXG01000074.1"/>
</dbReference>
<keyword evidence="3 7" id="KW-0489">Methyltransferase</keyword>
<dbReference type="STRING" id="909613.UO65_2005"/>
<dbReference type="AlphaFoldDB" id="W7IQJ0"/>
<dbReference type="Proteomes" id="UP000019277">
    <property type="component" value="Unassembled WGS sequence"/>
</dbReference>
<accession>W7IQJ0</accession>
<dbReference type="SUPFAM" id="SSF53335">
    <property type="entry name" value="S-adenosyl-L-methionine-dependent methyltransferases"/>
    <property type="match status" value="1"/>
</dbReference>
<dbReference type="InterPro" id="IPR000878">
    <property type="entry name" value="4pyrrol_Mease"/>
</dbReference>
<evidence type="ECO:0000256" key="1">
    <source>
        <dbReference type="ARBA" id="ARBA00004953"/>
    </source>
</evidence>
<dbReference type="InterPro" id="IPR035996">
    <property type="entry name" value="4pyrrol_Methylase_sf"/>
</dbReference>
<dbReference type="eggNOG" id="COG2242">
    <property type="taxonomic scope" value="Bacteria"/>
</dbReference>
<keyword evidence="4 7" id="KW-0808">Transferase</keyword>
<dbReference type="PANTHER" id="PTHR43182:SF1">
    <property type="entry name" value="COBALT-PRECORRIN-7 C(5)-METHYLTRANSFERASE"/>
    <property type="match status" value="1"/>
</dbReference>
<gene>
    <name evidence="7" type="ORF">UO65_2005</name>
</gene>
<dbReference type="GO" id="GO:0008276">
    <property type="term" value="F:protein methyltransferase activity"/>
    <property type="evidence" value="ECO:0007669"/>
    <property type="project" value="InterPro"/>
</dbReference>
<dbReference type="UniPathway" id="UPA00148"/>
<sequence>MTVTVIGLDRQGLPPGAGSVLAQARLVVGPRHLLERHVPPDRATLDSSGGLPVDDIAVAEGPTAVLVAGDAGYFGDLRALRARKLDVVAWPSVTDVQRMAALVKRPWDDIAVVSARGRDFRHAVNVCRARKAVAVLTAPGAGPAELARELDGWRRNIAVLEHVGSPGERLSILDVSEAERRVWREPNLVLCLASLDSIGQDGWIAGGDPVPPVGGWALEDSAFATRTGVGLAPEVRALVLARLAPRPGALVWDVCAGSGAVGIEAARLGAAVIAVERDSGLCVRIVANAGAHGVDVRLADGEPTRVLGSLPRPDSVFVGSSQPEVVRACAAAGAERVVVLVPEPDRLGGTRRALADAGYAVRGCQLSVAELLALPDDTTGLQPSTATFLLWGTRA</sequence>
<dbReference type="InterPro" id="IPR014776">
    <property type="entry name" value="4pyrrole_Mease_sub2"/>
</dbReference>
<evidence type="ECO:0000259" key="6">
    <source>
        <dbReference type="Pfam" id="PF00590"/>
    </source>
</evidence>
<dbReference type="OrthoDB" id="9787825at2"/>